<dbReference type="InterPro" id="IPR015915">
    <property type="entry name" value="Kelch-typ_b-propeller"/>
</dbReference>
<dbReference type="SUPFAM" id="SSF117281">
    <property type="entry name" value="Kelch motif"/>
    <property type="match status" value="1"/>
</dbReference>
<name>A0A9D5CGS5_9LILI</name>
<sequence length="112" mass="12117">MNPQDLSHALYLLGGSLNVIPSSAVQVFDATTSQWSLGPPISTAREFSATAVLTGQIYSSRGCCPLGDGAQPEEGESKFWWDVSMIESHAHNIQFIQVDGFVSLDNSMEDKP</sequence>
<keyword evidence="2" id="KW-1185">Reference proteome</keyword>
<protein>
    <submittedName>
        <fullName evidence="1">Uncharacterized protein</fullName>
    </submittedName>
</protein>
<organism evidence="1 2">
    <name type="scientific">Dioscorea zingiberensis</name>
    <dbReference type="NCBI Taxonomy" id="325984"/>
    <lineage>
        <taxon>Eukaryota</taxon>
        <taxon>Viridiplantae</taxon>
        <taxon>Streptophyta</taxon>
        <taxon>Embryophyta</taxon>
        <taxon>Tracheophyta</taxon>
        <taxon>Spermatophyta</taxon>
        <taxon>Magnoliopsida</taxon>
        <taxon>Liliopsida</taxon>
        <taxon>Dioscoreales</taxon>
        <taxon>Dioscoreaceae</taxon>
        <taxon>Dioscorea</taxon>
    </lineage>
</organism>
<comment type="caution">
    <text evidence="1">The sequence shown here is derived from an EMBL/GenBank/DDBJ whole genome shotgun (WGS) entry which is preliminary data.</text>
</comment>
<proteinExistence type="predicted"/>
<gene>
    <name evidence="1" type="ORF">J5N97_020628</name>
</gene>
<dbReference type="EMBL" id="JAGGNH010000005">
    <property type="protein sequence ID" value="KAJ0972669.1"/>
    <property type="molecule type" value="Genomic_DNA"/>
</dbReference>
<accession>A0A9D5CGS5</accession>
<reference evidence="1" key="2">
    <citation type="journal article" date="2022" name="Hortic Res">
        <title>The genome of Dioscorea zingiberensis sheds light on the biosynthesis, origin and evolution of the medicinally important diosgenin saponins.</title>
        <authorList>
            <person name="Li Y."/>
            <person name="Tan C."/>
            <person name="Li Z."/>
            <person name="Guo J."/>
            <person name="Li S."/>
            <person name="Chen X."/>
            <person name="Wang C."/>
            <person name="Dai X."/>
            <person name="Yang H."/>
            <person name="Song W."/>
            <person name="Hou L."/>
            <person name="Xu J."/>
            <person name="Tong Z."/>
            <person name="Xu A."/>
            <person name="Yuan X."/>
            <person name="Wang W."/>
            <person name="Yang Q."/>
            <person name="Chen L."/>
            <person name="Sun Z."/>
            <person name="Wang K."/>
            <person name="Pan B."/>
            <person name="Chen J."/>
            <person name="Bao Y."/>
            <person name="Liu F."/>
            <person name="Qi X."/>
            <person name="Gang D.R."/>
            <person name="Wen J."/>
            <person name="Li J."/>
        </authorList>
    </citation>
    <scope>NUCLEOTIDE SEQUENCE</scope>
    <source>
        <strain evidence="1">Dzin_1.0</strain>
    </source>
</reference>
<dbReference type="Proteomes" id="UP001085076">
    <property type="component" value="Miscellaneous, Linkage group lg05"/>
</dbReference>
<dbReference type="OrthoDB" id="45365at2759"/>
<evidence type="ECO:0000313" key="1">
    <source>
        <dbReference type="EMBL" id="KAJ0972669.1"/>
    </source>
</evidence>
<dbReference type="Gene3D" id="2.120.10.80">
    <property type="entry name" value="Kelch-type beta propeller"/>
    <property type="match status" value="1"/>
</dbReference>
<dbReference type="AlphaFoldDB" id="A0A9D5CGS5"/>
<reference evidence="1" key="1">
    <citation type="submission" date="2021-03" db="EMBL/GenBank/DDBJ databases">
        <authorList>
            <person name="Li Z."/>
            <person name="Yang C."/>
        </authorList>
    </citation>
    <scope>NUCLEOTIDE SEQUENCE</scope>
    <source>
        <strain evidence="1">Dzin_1.0</strain>
        <tissue evidence="1">Leaf</tissue>
    </source>
</reference>
<evidence type="ECO:0000313" key="2">
    <source>
        <dbReference type="Proteomes" id="UP001085076"/>
    </source>
</evidence>